<evidence type="ECO:0000256" key="7">
    <source>
        <dbReference type="ARBA" id="ARBA00023136"/>
    </source>
</evidence>
<keyword evidence="7 8" id="KW-0472">Membrane</keyword>
<evidence type="ECO:0000256" key="2">
    <source>
        <dbReference type="ARBA" id="ARBA00009773"/>
    </source>
</evidence>
<proteinExistence type="inferred from homology"/>
<gene>
    <name evidence="9" type="ORF">MmiHf6_10760</name>
</gene>
<evidence type="ECO:0000256" key="4">
    <source>
        <dbReference type="ARBA" id="ARBA00022475"/>
    </source>
</evidence>
<dbReference type="GeneID" id="85195637"/>
<feature type="transmembrane region" description="Helical" evidence="8">
    <location>
        <begin position="208"/>
        <end position="230"/>
    </location>
</feature>
<dbReference type="PANTHER" id="PTHR21716:SF53">
    <property type="entry name" value="PERMEASE PERM-RELATED"/>
    <property type="match status" value="1"/>
</dbReference>
<feature type="transmembrane region" description="Helical" evidence="8">
    <location>
        <begin position="271"/>
        <end position="288"/>
    </location>
</feature>
<reference evidence="9 10" key="1">
    <citation type="submission" date="2023-07" db="EMBL/GenBank/DDBJ databases">
        <title>Closed genoem sequence of Methanomicrococcus sp. Hf6.</title>
        <authorList>
            <person name="Poehlein A."/>
            <person name="Protasov E."/>
            <person name="Platt K."/>
            <person name="Reeh H."/>
            <person name="Daniel R."/>
            <person name="Brune A."/>
        </authorList>
    </citation>
    <scope>NUCLEOTIDE SEQUENCE [LARGE SCALE GENOMIC DNA]</scope>
    <source>
        <strain evidence="9 10">Hf6</strain>
    </source>
</reference>
<keyword evidence="4" id="KW-1003">Cell membrane</keyword>
<organism evidence="9 10">
    <name type="scientific">Methanimicrococcus hongohii</name>
    <dbReference type="NCBI Taxonomy" id="3028295"/>
    <lineage>
        <taxon>Archaea</taxon>
        <taxon>Methanobacteriati</taxon>
        <taxon>Methanobacteriota</taxon>
        <taxon>Stenosarchaea group</taxon>
        <taxon>Methanomicrobia</taxon>
        <taxon>Methanosarcinales</taxon>
        <taxon>Methanosarcinaceae</taxon>
        <taxon>Methanimicrococcus</taxon>
    </lineage>
</organism>
<keyword evidence="6 8" id="KW-1133">Transmembrane helix</keyword>
<dbReference type="InterPro" id="IPR002549">
    <property type="entry name" value="AI-2E-like"/>
</dbReference>
<feature type="transmembrane region" description="Helical" evidence="8">
    <location>
        <begin position="71"/>
        <end position="93"/>
    </location>
</feature>
<protein>
    <recommendedName>
        <fullName evidence="11">AI-2E family transporter</fullName>
    </recommendedName>
</protein>
<evidence type="ECO:0008006" key="11">
    <source>
        <dbReference type="Google" id="ProtNLM"/>
    </source>
</evidence>
<dbReference type="KEGG" id="mehf:MmiHf6_10760"/>
<dbReference type="Proteomes" id="UP001302978">
    <property type="component" value="Chromosome"/>
</dbReference>
<keyword evidence="3" id="KW-0813">Transport</keyword>
<evidence type="ECO:0000313" key="10">
    <source>
        <dbReference type="Proteomes" id="UP001302978"/>
    </source>
</evidence>
<feature type="transmembrane region" description="Helical" evidence="8">
    <location>
        <begin position="320"/>
        <end position="343"/>
    </location>
</feature>
<dbReference type="RefSeq" id="WP_316556914.1">
    <property type="nucleotide sequence ID" value="NZ_CP131059.1"/>
</dbReference>
<dbReference type="GO" id="GO:0005886">
    <property type="term" value="C:plasma membrane"/>
    <property type="evidence" value="ECO:0007669"/>
    <property type="project" value="UniProtKB-SubCell"/>
</dbReference>
<feature type="transmembrane region" description="Helical" evidence="8">
    <location>
        <begin position="363"/>
        <end position="390"/>
    </location>
</feature>
<evidence type="ECO:0000313" key="9">
    <source>
        <dbReference type="EMBL" id="WNY23761.1"/>
    </source>
</evidence>
<comment type="similarity">
    <text evidence="2">Belongs to the autoinducer-2 exporter (AI-2E) (TC 2.A.86) family.</text>
</comment>
<evidence type="ECO:0000256" key="1">
    <source>
        <dbReference type="ARBA" id="ARBA00004651"/>
    </source>
</evidence>
<evidence type="ECO:0000256" key="5">
    <source>
        <dbReference type="ARBA" id="ARBA00022692"/>
    </source>
</evidence>
<dbReference type="PANTHER" id="PTHR21716">
    <property type="entry name" value="TRANSMEMBRANE PROTEIN"/>
    <property type="match status" value="1"/>
</dbReference>
<dbReference type="Pfam" id="PF01594">
    <property type="entry name" value="AI-2E_transport"/>
    <property type="match status" value="1"/>
</dbReference>
<evidence type="ECO:0000256" key="6">
    <source>
        <dbReference type="ARBA" id="ARBA00022989"/>
    </source>
</evidence>
<evidence type="ECO:0000256" key="8">
    <source>
        <dbReference type="SAM" id="Phobius"/>
    </source>
</evidence>
<dbReference type="EMBL" id="CP131059">
    <property type="protein sequence ID" value="WNY23761.1"/>
    <property type="molecule type" value="Genomic_DNA"/>
</dbReference>
<name>A0AA96V9A3_9EURY</name>
<feature type="transmembrane region" description="Helical" evidence="8">
    <location>
        <begin position="9"/>
        <end position="28"/>
    </location>
</feature>
<keyword evidence="5 8" id="KW-0812">Transmembrane</keyword>
<dbReference type="AlphaFoldDB" id="A0AA96V9A3"/>
<keyword evidence="10" id="KW-1185">Reference proteome</keyword>
<feature type="transmembrane region" description="Helical" evidence="8">
    <location>
        <begin position="294"/>
        <end position="313"/>
    </location>
</feature>
<sequence>MGLSINKKVWQYMLIVAALLFIIIAFLFYIKPVFIALVFGILITVLLNKLIDIFRKATVNYSAAKRKVIALASAACLILFVLVVAFAGVMSLLTNVNSVITSLEDFTTQYNETAENMAEDITNITFEDRPILIPIEVQGNRTENPPDFEAANPPPADTANTTVNTTANATANSSSSTSMFNMSWNTTSLVQSVLTSGGGIMSSTTETISFIGTTLFAMCLIIPIMAGYYFKEKGNMRSNLLAMIPEKYKEAVTTTIQNVVNDMGAFTIMKVLESLVITFLYCAGFYVVGIPHWLFAGMLMGLFNIVPYVGFLLPAIPISVYAYTLGTEVMLAVIGIIIVIQLFDYFFILPNMVMKTVKVSSFTAVILTLAGLKLAGVFGLVFAVPIYIFCKIVLTSCYKMLVSMYPDPTDPNETIVDEG</sequence>
<evidence type="ECO:0000256" key="3">
    <source>
        <dbReference type="ARBA" id="ARBA00022448"/>
    </source>
</evidence>
<comment type="subcellular location">
    <subcellularLocation>
        <location evidence="1">Cell membrane</location>
        <topology evidence="1">Multi-pass membrane protein</topology>
    </subcellularLocation>
</comment>
<accession>A0AA96V9A3</accession>